<feature type="transmembrane region" description="Helical" evidence="3">
    <location>
        <begin position="307"/>
        <end position="329"/>
    </location>
</feature>
<dbReference type="PANTHER" id="PTHR22550">
    <property type="entry name" value="SPORE GERMINATION PROTEIN"/>
    <property type="match status" value="1"/>
</dbReference>
<evidence type="ECO:0000256" key="3">
    <source>
        <dbReference type="SAM" id="Phobius"/>
    </source>
</evidence>
<comment type="similarity">
    <text evidence="1">Belongs to the GerABKA family.</text>
</comment>
<comment type="caution">
    <text evidence="4">The sequence shown here is derived from an EMBL/GenBank/DDBJ whole genome shotgun (WGS) entry which is preliminary data.</text>
</comment>
<feature type="transmembrane region" description="Helical" evidence="3">
    <location>
        <begin position="278"/>
        <end position="301"/>
    </location>
</feature>
<dbReference type="PIRSF" id="PIRSF005690">
    <property type="entry name" value="GerBA"/>
    <property type="match status" value="1"/>
</dbReference>
<sequence>MVEQDNYSSKVEELTRNITGLISRKLVIKEKEIYILYIPQITNRDGLSENIIKPLLQYDGAQTLTAELIINSVIYIDDVFSENDENKIINYIVSGKSIVFISGDSRYIVANTLKIEKRNIQSPEIESGIRSPKDAFNENLDSNLSLIRYRIKDPSLKIDYYIVGRRTKTPVAVIYLEDVANSNYVTEIKKVLGEIDIDGVLESGYIQKFISNKSGLLFPQVGISERSDTACANILEGKVCIIVEGSNLSLIAPKNFIEFLDAGDDHYGNSYAGILFKFLRFSSLMVALTLSSIYVVVVAFHPDILPAHYILTLAASRVGVPVNALIESIMMESILELLREANLRLPKQIGSSISIVGTIVIGQAAVFAGLVSPLMVIIVALSSMASFAVTDYTLMNPIRILKFLMIILSGIFGIFGFVMGLTIIVIKVSSIENFGIPYTAPVASFGFKDLKDYVMSEPTKDNDRPRFLYLKNKKRK</sequence>
<gene>
    <name evidence="4" type="ORF">I6U51_04750</name>
</gene>
<dbReference type="Proteomes" id="UP000622687">
    <property type="component" value="Unassembled WGS sequence"/>
</dbReference>
<dbReference type="InterPro" id="IPR050768">
    <property type="entry name" value="UPF0353/GerABKA_families"/>
</dbReference>
<keyword evidence="5" id="KW-1185">Reference proteome</keyword>
<evidence type="ECO:0000313" key="4">
    <source>
        <dbReference type="EMBL" id="MBI6872017.1"/>
    </source>
</evidence>
<protein>
    <submittedName>
        <fullName evidence="4">Spore germination protein</fullName>
    </submittedName>
</protein>
<dbReference type="InterPro" id="IPR004995">
    <property type="entry name" value="Spore_Ger"/>
</dbReference>
<dbReference type="PANTHER" id="PTHR22550:SF5">
    <property type="entry name" value="LEUCINE ZIPPER PROTEIN 4"/>
    <property type="match status" value="1"/>
</dbReference>
<dbReference type="Pfam" id="PF03323">
    <property type="entry name" value="GerA"/>
    <property type="match status" value="1"/>
</dbReference>
<feature type="transmembrane region" description="Helical" evidence="3">
    <location>
        <begin position="403"/>
        <end position="426"/>
    </location>
</feature>
<dbReference type="GO" id="GO:0009847">
    <property type="term" value="P:spore germination"/>
    <property type="evidence" value="ECO:0007669"/>
    <property type="project" value="InterPro"/>
</dbReference>
<organism evidence="4 5">
    <name type="scientific">Clostridium aciditolerans</name>
    <dbReference type="NCBI Taxonomy" id="339861"/>
    <lineage>
        <taxon>Bacteria</taxon>
        <taxon>Bacillati</taxon>
        <taxon>Bacillota</taxon>
        <taxon>Clostridia</taxon>
        <taxon>Eubacteriales</taxon>
        <taxon>Clostridiaceae</taxon>
        <taxon>Clostridium</taxon>
    </lineage>
</organism>
<dbReference type="RefSeq" id="WP_211141444.1">
    <property type="nucleotide sequence ID" value="NZ_JAEEGB010000005.1"/>
</dbReference>
<dbReference type="GO" id="GO:0016020">
    <property type="term" value="C:membrane"/>
    <property type="evidence" value="ECO:0007669"/>
    <property type="project" value="InterPro"/>
</dbReference>
<feature type="transmembrane region" description="Helical" evidence="3">
    <location>
        <begin position="374"/>
        <end position="394"/>
    </location>
</feature>
<evidence type="ECO:0000256" key="1">
    <source>
        <dbReference type="ARBA" id="ARBA00005278"/>
    </source>
</evidence>
<proteinExistence type="inferred from homology"/>
<evidence type="ECO:0000256" key="2">
    <source>
        <dbReference type="ARBA" id="ARBA00023136"/>
    </source>
</evidence>
<name>A0A934HW43_9CLOT</name>
<evidence type="ECO:0000313" key="5">
    <source>
        <dbReference type="Proteomes" id="UP000622687"/>
    </source>
</evidence>
<keyword evidence="2 3" id="KW-0472">Membrane</keyword>
<reference evidence="4" key="1">
    <citation type="submission" date="2020-12" db="EMBL/GenBank/DDBJ databases">
        <title>Clostridium thailandense sp. nov., a novel acetogenic bacterium isolated from peat land soil in Thailand.</title>
        <authorList>
            <person name="Chaikitkaew S."/>
            <person name="Birkeland N.K."/>
        </authorList>
    </citation>
    <scope>NUCLEOTIDE SEQUENCE</scope>
    <source>
        <strain evidence="4">DSM 17425</strain>
    </source>
</reference>
<keyword evidence="3" id="KW-0812">Transmembrane</keyword>
<accession>A0A934HW43</accession>
<dbReference type="EMBL" id="JAEEGB010000005">
    <property type="protein sequence ID" value="MBI6872017.1"/>
    <property type="molecule type" value="Genomic_DNA"/>
</dbReference>
<keyword evidence="3" id="KW-1133">Transmembrane helix</keyword>
<dbReference type="AlphaFoldDB" id="A0A934HW43"/>